<sequence>MKDLFASLPTSLFFPPNVHRAAASTGLTGTGFPIIERANVDNLTSGQFAKRKAAPDLWTYFQRRSYRMLPQELIFSVQVRGSLTVAGAQVLGDITCCIY</sequence>
<reference evidence="1 2" key="1">
    <citation type="journal article" date="2018" name="Science">
        <title>The opium poppy genome and morphinan production.</title>
        <authorList>
            <person name="Guo L."/>
            <person name="Winzer T."/>
            <person name="Yang X."/>
            <person name="Li Y."/>
            <person name="Ning Z."/>
            <person name="He Z."/>
            <person name="Teodor R."/>
            <person name="Lu Y."/>
            <person name="Bowser T.A."/>
            <person name="Graham I.A."/>
            <person name="Ye K."/>
        </authorList>
    </citation>
    <scope>NUCLEOTIDE SEQUENCE [LARGE SCALE GENOMIC DNA]</scope>
    <source>
        <strain evidence="2">cv. HN1</strain>
        <tissue evidence="1">Leaves</tissue>
    </source>
</reference>
<evidence type="ECO:0000313" key="1">
    <source>
        <dbReference type="EMBL" id="RZC55297.1"/>
    </source>
</evidence>
<dbReference type="Gramene" id="RZC55297">
    <property type="protein sequence ID" value="RZC55297"/>
    <property type="gene ID" value="C5167_014160"/>
</dbReference>
<organism evidence="1 2">
    <name type="scientific">Papaver somniferum</name>
    <name type="common">Opium poppy</name>
    <dbReference type="NCBI Taxonomy" id="3469"/>
    <lineage>
        <taxon>Eukaryota</taxon>
        <taxon>Viridiplantae</taxon>
        <taxon>Streptophyta</taxon>
        <taxon>Embryophyta</taxon>
        <taxon>Tracheophyta</taxon>
        <taxon>Spermatophyta</taxon>
        <taxon>Magnoliopsida</taxon>
        <taxon>Ranunculales</taxon>
        <taxon>Papaveraceae</taxon>
        <taxon>Papaveroideae</taxon>
        <taxon>Papaver</taxon>
    </lineage>
</organism>
<protein>
    <submittedName>
        <fullName evidence="1">Uncharacterized protein</fullName>
    </submittedName>
</protein>
<accession>A0A4Y7J3A7</accession>
<evidence type="ECO:0000313" key="2">
    <source>
        <dbReference type="Proteomes" id="UP000316621"/>
    </source>
</evidence>
<gene>
    <name evidence="1" type="ORF">C5167_014160</name>
</gene>
<proteinExistence type="predicted"/>
<dbReference type="EMBL" id="CM010717">
    <property type="protein sequence ID" value="RZC55297.1"/>
    <property type="molecule type" value="Genomic_DNA"/>
</dbReference>
<dbReference type="Proteomes" id="UP000316621">
    <property type="component" value="Chromosome 3"/>
</dbReference>
<name>A0A4Y7J3A7_PAPSO</name>
<keyword evidence="2" id="KW-1185">Reference proteome</keyword>
<dbReference type="AlphaFoldDB" id="A0A4Y7J3A7"/>